<feature type="region of interest" description="Disordered" evidence="4">
    <location>
        <begin position="269"/>
        <end position="299"/>
    </location>
</feature>
<dbReference type="PROSITE" id="PS50088">
    <property type="entry name" value="ANK_REPEAT"/>
    <property type="match status" value="1"/>
</dbReference>
<sequence>MEACTGGHRELVSLLLQHGASISHATPSGRTALILASLYGHAEVVELLLAHGADTRPNKFTALHAASGNGQGQVVKLLIAAAHWSDSDAAEAFFSACANGHLEVTQQLLQLGVPASSAASDGTTALIQACMGSHREVAAELILHGASLEDAFNTARRRKMPGVTRVLQRAVEEVTSRTGTEGRNLDHLVRNIEGKKKSRRPRHLSTGTGSTSTFLAETSEAAAATESSPKRQQADEEVEAEEDDAAYFASSGCPLTGASWFKVDGLETLEKSSPEPKEPKKQEELERAEPVERVEQVEREPERVDRVRELVPWTRVLEETASRFPESISSRLATNGPWSVRPMPFCREAFYTIEVLGEVEPASPLSSEGSR</sequence>
<organism evidence="5 6">
    <name type="scientific">Effrenium voratum</name>
    <dbReference type="NCBI Taxonomy" id="2562239"/>
    <lineage>
        <taxon>Eukaryota</taxon>
        <taxon>Sar</taxon>
        <taxon>Alveolata</taxon>
        <taxon>Dinophyceae</taxon>
        <taxon>Suessiales</taxon>
        <taxon>Symbiodiniaceae</taxon>
        <taxon>Effrenium</taxon>
    </lineage>
</organism>
<evidence type="ECO:0000256" key="2">
    <source>
        <dbReference type="ARBA" id="ARBA00023043"/>
    </source>
</evidence>
<dbReference type="Gene3D" id="1.25.40.20">
    <property type="entry name" value="Ankyrin repeat-containing domain"/>
    <property type="match status" value="2"/>
</dbReference>
<dbReference type="InterPro" id="IPR002110">
    <property type="entry name" value="Ankyrin_rpt"/>
</dbReference>
<keyword evidence="2 3" id="KW-0040">ANK repeat</keyword>
<dbReference type="PANTHER" id="PTHR24166">
    <property type="entry name" value="ROLLING PEBBLES, ISOFORM B"/>
    <property type="match status" value="1"/>
</dbReference>
<dbReference type="InterPro" id="IPR050889">
    <property type="entry name" value="Dendritic_Spine_Reg/Scaffold"/>
</dbReference>
<dbReference type="InterPro" id="IPR036770">
    <property type="entry name" value="Ankyrin_rpt-contain_sf"/>
</dbReference>
<evidence type="ECO:0000256" key="3">
    <source>
        <dbReference type="PROSITE-ProRule" id="PRU00023"/>
    </source>
</evidence>
<dbReference type="AlphaFoldDB" id="A0AA36MGA9"/>
<name>A0AA36MGA9_9DINO</name>
<evidence type="ECO:0000256" key="4">
    <source>
        <dbReference type="SAM" id="MobiDB-lite"/>
    </source>
</evidence>
<dbReference type="PROSITE" id="PS50297">
    <property type="entry name" value="ANK_REP_REGION"/>
    <property type="match status" value="1"/>
</dbReference>
<dbReference type="PANTHER" id="PTHR24166:SF48">
    <property type="entry name" value="PROTEIN VAPYRIN"/>
    <property type="match status" value="1"/>
</dbReference>
<feature type="repeat" description="ANK" evidence="3">
    <location>
        <begin position="28"/>
        <end position="54"/>
    </location>
</feature>
<dbReference type="Pfam" id="PF12796">
    <property type="entry name" value="Ank_2"/>
    <property type="match status" value="1"/>
</dbReference>
<keyword evidence="6" id="KW-1185">Reference proteome</keyword>
<feature type="compositionally biased region" description="Low complexity" evidence="4">
    <location>
        <begin position="205"/>
        <end position="227"/>
    </location>
</feature>
<keyword evidence="1" id="KW-0677">Repeat</keyword>
<feature type="region of interest" description="Disordered" evidence="4">
    <location>
        <begin position="192"/>
        <end position="243"/>
    </location>
</feature>
<dbReference type="EMBL" id="CAUJNA010000002">
    <property type="protein sequence ID" value="CAJ1370156.1"/>
    <property type="molecule type" value="Genomic_DNA"/>
</dbReference>
<dbReference type="SMART" id="SM00248">
    <property type="entry name" value="ANK"/>
    <property type="match status" value="5"/>
</dbReference>
<reference evidence="5" key="1">
    <citation type="submission" date="2023-08" db="EMBL/GenBank/DDBJ databases">
        <authorList>
            <person name="Chen Y."/>
            <person name="Shah S."/>
            <person name="Dougan E. K."/>
            <person name="Thang M."/>
            <person name="Chan C."/>
        </authorList>
    </citation>
    <scope>NUCLEOTIDE SEQUENCE</scope>
</reference>
<protein>
    <recommendedName>
        <fullName evidence="7">Ankyrin repeat protein</fullName>
    </recommendedName>
</protein>
<evidence type="ECO:0000256" key="1">
    <source>
        <dbReference type="ARBA" id="ARBA00022737"/>
    </source>
</evidence>
<evidence type="ECO:0000313" key="6">
    <source>
        <dbReference type="Proteomes" id="UP001178507"/>
    </source>
</evidence>
<evidence type="ECO:0008006" key="7">
    <source>
        <dbReference type="Google" id="ProtNLM"/>
    </source>
</evidence>
<gene>
    <name evidence="5" type="ORF">EVOR1521_LOCUS795</name>
</gene>
<evidence type="ECO:0000313" key="5">
    <source>
        <dbReference type="EMBL" id="CAJ1370156.1"/>
    </source>
</evidence>
<proteinExistence type="predicted"/>
<comment type="caution">
    <text evidence="5">The sequence shown here is derived from an EMBL/GenBank/DDBJ whole genome shotgun (WGS) entry which is preliminary data.</text>
</comment>
<dbReference type="SUPFAM" id="SSF48403">
    <property type="entry name" value="Ankyrin repeat"/>
    <property type="match status" value="1"/>
</dbReference>
<dbReference type="Proteomes" id="UP001178507">
    <property type="component" value="Unassembled WGS sequence"/>
</dbReference>
<accession>A0AA36MGA9</accession>